<dbReference type="Proteomes" id="UP001519273">
    <property type="component" value="Unassembled WGS sequence"/>
</dbReference>
<organism evidence="1 2">
    <name type="scientific">Paenibacillus sediminis</name>
    <dbReference type="NCBI Taxonomy" id="664909"/>
    <lineage>
        <taxon>Bacteria</taxon>
        <taxon>Bacillati</taxon>
        <taxon>Bacillota</taxon>
        <taxon>Bacilli</taxon>
        <taxon>Bacillales</taxon>
        <taxon>Paenibacillaceae</taxon>
        <taxon>Paenibacillus</taxon>
    </lineage>
</organism>
<dbReference type="RefSeq" id="WP_209852319.1">
    <property type="nucleotide sequence ID" value="NZ_CBCRVE010000012.1"/>
</dbReference>
<evidence type="ECO:0000313" key="2">
    <source>
        <dbReference type="Proteomes" id="UP001519273"/>
    </source>
</evidence>
<dbReference type="EMBL" id="JAGGKP010000012">
    <property type="protein sequence ID" value="MBP1938227.1"/>
    <property type="molecule type" value="Genomic_DNA"/>
</dbReference>
<accession>A0ABS4H7K1</accession>
<gene>
    <name evidence="1" type="ORF">J2Z20_003146</name>
</gene>
<evidence type="ECO:0000313" key="1">
    <source>
        <dbReference type="EMBL" id="MBP1938227.1"/>
    </source>
</evidence>
<name>A0ABS4H7K1_9BACL</name>
<protein>
    <submittedName>
        <fullName evidence="1">Uncharacterized protein</fullName>
    </submittedName>
</protein>
<reference evidence="1 2" key="1">
    <citation type="submission" date="2021-03" db="EMBL/GenBank/DDBJ databases">
        <title>Genomic Encyclopedia of Type Strains, Phase IV (KMG-IV): sequencing the most valuable type-strain genomes for metagenomic binning, comparative biology and taxonomic classification.</title>
        <authorList>
            <person name="Goeker M."/>
        </authorList>
    </citation>
    <scope>NUCLEOTIDE SEQUENCE [LARGE SCALE GENOMIC DNA]</scope>
    <source>
        <strain evidence="1 2">DSM 23491</strain>
    </source>
</reference>
<sequence length="94" mass="11016">MKKLIKDEYYDFYLYGEKEKHIVEIKNIKVGSFDDLSKLLSQNFCSIFNKGQRLIFPIGRVYQINQTIIKVCEACKEELNEKDLCEKCLINGGE</sequence>
<proteinExistence type="predicted"/>
<keyword evidence="2" id="KW-1185">Reference proteome</keyword>
<comment type="caution">
    <text evidence="1">The sequence shown here is derived from an EMBL/GenBank/DDBJ whole genome shotgun (WGS) entry which is preliminary data.</text>
</comment>